<evidence type="ECO:0000313" key="15">
    <source>
        <dbReference type="RefSeq" id="XP_054850243.1"/>
    </source>
</evidence>
<evidence type="ECO:0000256" key="12">
    <source>
        <dbReference type="SAM" id="Phobius"/>
    </source>
</evidence>
<protein>
    <submittedName>
        <fullName evidence="15">Vomeronasal type-2 receptor 26-like</fullName>
    </submittedName>
</protein>
<dbReference type="PRINTS" id="PR01535">
    <property type="entry name" value="VOMERONASL2R"/>
</dbReference>
<dbReference type="SUPFAM" id="SSF53822">
    <property type="entry name" value="Periplasmic binding protein-like I"/>
    <property type="match status" value="1"/>
</dbReference>
<dbReference type="Gene3D" id="2.10.50.30">
    <property type="entry name" value="GPCR, family 3, nine cysteines domain"/>
    <property type="match status" value="1"/>
</dbReference>
<comment type="subcellular location">
    <subcellularLocation>
        <location evidence="1">Cell membrane</location>
        <topology evidence="1">Multi-pass membrane protein</topology>
    </subcellularLocation>
</comment>
<dbReference type="FunFam" id="2.10.50.30:FF:000002">
    <property type="entry name" value="Vomeronasal 2 receptor, h1"/>
    <property type="match status" value="1"/>
</dbReference>
<accession>A0AA97K3T0</accession>
<proteinExistence type="inferred from homology"/>
<dbReference type="KEGG" id="emc:129339689"/>
<keyword evidence="10" id="KW-0325">Glycoprotein</keyword>
<dbReference type="Pfam" id="PF01094">
    <property type="entry name" value="ANF_receptor"/>
    <property type="match status" value="1"/>
</dbReference>
<comment type="similarity">
    <text evidence="2">Belongs to the G-protein coupled receptor 3 family.</text>
</comment>
<keyword evidence="6 12" id="KW-1133">Transmembrane helix</keyword>
<dbReference type="InterPro" id="IPR004073">
    <property type="entry name" value="GPCR_3_vmron_rcpt_2"/>
</dbReference>
<feature type="domain" description="G-protein coupled receptors family 3 profile" evidence="13">
    <location>
        <begin position="525"/>
        <end position="789"/>
    </location>
</feature>
<dbReference type="InterPro" id="IPR038550">
    <property type="entry name" value="GPCR_3_9-Cys_sf"/>
</dbReference>
<dbReference type="Proteomes" id="UP001190640">
    <property type="component" value="Chromosome 12"/>
</dbReference>
<dbReference type="Pfam" id="PF00003">
    <property type="entry name" value="7tm_3"/>
    <property type="match status" value="1"/>
</dbReference>
<evidence type="ECO:0000256" key="10">
    <source>
        <dbReference type="ARBA" id="ARBA00023180"/>
    </source>
</evidence>
<feature type="transmembrane region" description="Helical" evidence="12">
    <location>
        <begin position="745"/>
        <end position="767"/>
    </location>
</feature>
<evidence type="ECO:0000256" key="8">
    <source>
        <dbReference type="ARBA" id="ARBA00023136"/>
    </source>
</evidence>
<keyword evidence="4 12" id="KW-0812">Transmembrane</keyword>
<dbReference type="GeneID" id="129339689"/>
<dbReference type="PRINTS" id="PR00248">
    <property type="entry name" value="GPCRMGR"/>
</dbReference>
<evidence type="ECO:0000256" key="5">
    <source>
        <dbReference type="ARBA" id="ARBA00022729"/>
    </source>
</evidence>
<feature type="transmembrane region" description="Helical" evidence="12">
    <location>
        <begin position="640"/>
        <end position="658"/>
    </location>
</feature>
<keyword evidence="8 12" id="KW-0472">Membrane</keyword>
<keyword evidence="3" id="KW-1003">Cell membrane</keyword>
<dbReference type="PROSITE" id="PS50259">
    <property type="entry name" value="G_PROTEIN_RECEP_F3_4"/>
    <property type="match status" value="1"/>
</dbReference>
<gene>
    <name evidence="15" type="primary">LOC129339689</name>
</gene>
<dbReference type="InterPro" id="IPR017978">
    <property type="entry name" value="GPCR_3_C"/>
</dbReference>
<evidence type="ECO:0000256" key="3">
    <source>
        <dbReference type="ARBA" id="ARBA00022475"/>
    </source>
</evidence>
<sequence>MASVISQIYMLSNSITFEKYPSQELFDDHVYFIESWTYHASLDLLSTRGRFIPNYKCDSQNNPLAAIGGPNSKICLCIANILNIYKIPQLIYGSSPGIKDPSRTVFFHQMFPNGAHQYKGILRLLLHFKWTWIGVISQNDYSEEFVQNILPVFSKNGICFAFVESFPQITFSSDITVMISDKFETLSIVMDSTANAVVLHGEMQAMVSLRILLQIPEFEELPVKQTGKVWIMTAQMDFTSLPFQRSWNIDFIHGALSFALHSIEVPGFHTFLHSRNPDLDKDDAFIRGFWEQAFSCSFPNSETENKAGKSCTGDEKLETLPGSLFEMSMTGHSYSVYNAVYAVAYALHISKFQSRTKVHGDRRKCLNQDMWQLNMVLRSLSFNNSVGEKISFNSNGEIEAGFDIINWVMFPNQSFLRVKVGKVDPTAPPDKLFAISEDSCVWPRRFNQARPLSVCNGNCHSGHSRRKKEGKPFCCYDCLPCSKGKISNQEDVEDCFPCAEDHYPNKNQDFCILKSVSFLSYEEPLGISLAIVALSLSFMTASVLWIFIKYHNTPIVKANNRSLTYILLLSLLLCFLCALLFIGQPEKVTCLLRQTTFGIIFSTAVSCILAKTIIVVLAFLATQPGSWMRRWVGQRLGTSIVLFCFLIQVSFCILWLTTSPPFPELDMHSVPEEIILACNEGSTIMFYCVLGFMGFLAIISFIVSFIARKLPDSFNETKFITISMLVFCSVWGSFVPTYLSTKGKYMVAVEIFSVLASSDGLLFFIFFPKCYVIMLRPKLNSRQQLIRRQV</sequence>
<keyword evidence="9" id="KW-0675">Receptor</keyword>
<dbReference type="InterPro" id="IPR001828">
    <property type="entry name" value="ANF_lig-bd_rcpt"/>
</dbReference>
<name>A0AA97K3T0_EUBMA</name>
<dbReference type="FunFam" id="3.40.50.2300:FF:000024">
    <property type="entry name" value="Vomeronasal 2, receptor 73"/>
    <property type="match status" value="1"/>
</dbReference>
<dbReference type="InterPro" id="IPR011500">
    <property type="entry name" value="GPCR_3_9-Cys_dom"/>
</dbReference>
<dbReference type="GO" id="GO:0004930">
    <property type="term" value="F:G protein-coupled receptor activity"/>
    <property type="evidence" value="ECO:0007669"/>
    <property type="project" value="UniProtKB-KW"/>
</dbReference>
<dbReference type="AlphaFoldDB" id="A0AA97K3T0"/>
<evidence type="ECO:0000256" key="7">
    <source>
        <dbReference type="ARBA" id="ARBA00023040"/>
    </source>
</evidence>
<keyword evidence="11" id="KW-0807">Transducer</keyword>
<dbReference type="InterPro" id="IPR000068">
    <property type="entry name" value="GPCR_3_Ca_sens_rcpt-rel"/>
</dbReference>
<dbReference type="Gene3D" id="3.40.50.2300">
    <property type="match status" value="2"/>
</dbReference>
<dbReference type="CDD" id="cd15283">
    <property type="entry name" value="7tmC_V2R_pheromone"/>
    <property type="match status" value="1"/>
</dbReference>
<dbReference type="InterPro" id="IPR028082">
    <property type="entry name" value="Peripla_BP_I"/>
</dbReference>
<evidence type="ECO:0000256" key="2">
    <source>
        <dbReference type="ARBA" id="ARBA00007242"/>
    </source>
</evidence>
<feature type="transmembrane region" description="Helical" evidence="12">
    <location>
        <begin position="562"/>
        <end position="583"/>
    </location>
</feature>
<dbReference type="RefSeq" id="XP_054850243.1">
    <property type="nucleotide sequence ID" value="XM_054994268.1"/>
</dbReference>
<keyword evidence="5" id="KW-0732">Signal</keyword>
<evidence type="ECO:0000256" key="6">
    <source>
        <dbReference type="ARBA" id="ARBA00022989"/>
    </source>
</evidence>
<evidence type="ECO:0000313" key="14">
    <source>
        <dbReference type="Proteomes" id="UP001190640"/>
    </source>
</evidence>
<dbReference type="GO" id="GO:0005886">
    <property type="term" value="C:plasma membrane"/>
    <property type="evidence" value="ECO:0007669"/>
    <property type="project" value="UniProtKB-SubCell"/>
</dbReference>
<dbReference type="PANTHER" id="PTHR24061">
    <property type="entry name" value="CALCIUM-SENSING RECEPTOR-RELATED"/>
    <property type="match status" value="1"/>
</dbReference>
<evidence type="ECO:0000256" key="11">
    <source>
        <dbReference type="ARBA" id="ARBA00023224"/>
    </source>
</evidence>
<evidence type="ECO:0000256" key="9">
    <source>
        <dbReference type="ARBA" id="ARBA00023170"/>
    </source>
</evidence>
<feature type="transmembrane region" description="Helical" evidence="12">
    <location>
        <begin position="719"/>
        <end position="739"/>
    </location>
</feature>
<feature type="transmembrane region" description="Helical" evidence="12">
    <location>
        <begin position="525"/>
        <end position="550"/>
    </location>
</feature>
<organism evidence="14 15">
    <name type="scientific">Eublepharis macularius</name>
    <name type="common">Leopard gecko</name>
    <name type="synonym">Cyrtodactylus macularius</name>
    <dbReference type="NCBI Taxonomy" id="481883"/>
    <lineage>
        <taxon>Eukaryota</taxon>
        <taxon>Metazoa</taxon>
        <taxon>Chordata</taxon>
        <taxon>Craniata</taxon>
        <taxon>Vertebrata</taxon>
        <taxon>Euteleostomi</taxon>
        <taxon>Lepidosauria</taxon>
        <taxon>Squamata</taxon>
        <taxon>Bifurcata</taxon>
        <taxon>Gekkota</taxon>
        <taxon>Eublepharidae</taxon>
        <taxon>Eublepharinae</taxon>
        <taxon>Eublepharis</taxon>
    </lineage>
</organism>
<dbReference type="Pfam" id="PF07562">
    <property type="entry name" value="NCD3G"/>
    <property type="match status" value="1"/>
</dbReference>
<keyword evidence="14" id="KW-1185">Reference proteome</keyword>
<dbReference type="PANTHER" id="PTHR24061:SF599">
    <property type="entry name" value="G-PROTEIN COUPLED RECEPTORS FAMILY 3 PROFILE DOMAIN-CONTAINING PROTEIN"/>
    <property type="match status" value="1"/>
</dbReference>
<reference evidence="15" key="1">
    <citation type="submission" date="2025-08" db="UniProtKB">
        <authorList>
            <consortium name="RefSeq"/>
        </authorList>
    </citation>
    <scope>IDENTIFICATION</scope>
    <source>
        <tissue evidence="15">Blood</tissue>
    </source>
</reference>
<dbReference type="InterPro" id="IPR000337">
    <property type="entry name" value="GPCR_3"/>
</dbReference>
<feature type="transmembrane region" description="Helical" evidence="12">
    <location>
        <begin position="684"/>
        <end position="707"/>
    </location>
</feature>
<feature type="transmembrane region" description="Helical" evidence="12">
    <location>
        <begin position="595"/>
        <end position="620"/>
    </location>
</feature>
<evidence type="ECO:0000256" key="4">
    <source>
        <dbReference type="ARBA" id="ARBA00022692"/>
    </source>
</evidence>
<keyword evidence="7" id="KW-0297">G-protein coupled receptor</keyword>
<evidence type="ECO:0000256" key="1">
    <source>
        <dbReference type="ARBA" id="ARBA00004651"/>
    </source>
</evidence>
<evidence type="ECO:0000259" key="13">
    <source>
        <dbReference type="PROSITE" id="PS50259"/>
    </source>
</evidence>